<sequence>MASLTIKLTESAYLDIEDLENYVSQSSPKIGRDFVNKIFTKIELLYDHPRIGRKVPEFDNDRIRELLQGK</sequence>
<dbReference type="RefSeq" id="WP_086543209.1">
    <property type="nucleotide sequence ID" value="NZ_MSSW01000064.1"/>
</dbReference>
<gene>
    <name evidence="2" type="ORF">C8N25_13045</name>
</gene>
<keyword evidence="1" id="KW-1277">Toxin-antitoxin system</keyword>
<dbReference type="EMBL" id="QUNF01000030">
    <property type="protein sequence ID" value="REG79608.1"/>
    <property type="molecule type" value="Genomic_DNA"/>
</dbReference>
<keyword evidence="3" id="KW-1185">Reference proteome</keyword>
<dbReference type="InterPro" id="IPR035093">
    <property type="entry name" value="RelE/ParE_toxin_dom_sf"/>
</dbReference>
<dbReference type="Pfam" id="PF05016">
    <property type="entry name" value="ParE_toxin"/>
    <property type="match status" value="1"/>
</dbReference>
<protein>
    <submittedName>
        <fullName evidence="2">ParE-like toxin of type II ParDE toxin-antitoxin system</fullName>
    </submittedName>
</protein>
<evidence type="ECO:0000313" key="3">
    <source>
        <dbReference type="Proteomes" id="UP000256405"/>
    </source>
</evidence>
<proteinExistence type="predicted"/>
<evidence type="ECO:0000313" key="2">
    <source>
        <dbReference type="EMBL" id="REG79608.1"/>
    </source>
</evidence>
<organism evidence="2 3">
    <name type="scientific">Algoriphagus antarcticus</name>
    <dbReference type="NCBI Taxonomy" id="238540"/>
    <lineage>
        <taxon>Bacteria</taxon>
        <taxon>Pseudomonadati</taxon>
        <taxon>Bacteroidota</taxon>
        <taxon>Cytophagia</taxon>
        <taxon>Cytophagales</taxon>
        <taxon>Cyclobacteriaceae</taxon>
        <taxon>Algoriphagus</taxon>
    </lineage>
</organism>
<dbReference type="OrthoDB" id="5574284at2"/>
<evidence type="ECO:0000256" key="1">
    <source>
        <dbReference type="ARBA" id="ARBA00022649"/>
    </source>
</evidence>
<dbReference type="InterPro" id="IPR007712">
    <property type="entry name" value="RelE/ParE_toxin"/>
</dbReference>
<dbReference type="Gene3D" id="3.30.2310.20">
    <property type="entry name" value="RelE-like"/>
    <property type="match status" value="1"/>
</dbReference>
<comment type="caution">
    <text evidence="2">The sequence shown here is derived from an EMBL/GenBank/DDBJ whole genome shotgun (WGS) entry which is preliminary data.</text>
</comment>
<name>A0A3E0DDI5_9BACT</name>
<dbReference type="AlphaFoldDB" id="A0A3E0DDI5"/>
<reference evidence="2 3" key="1">
    <citation type="submission" date="2018-08" db="EMBL/GenBank/DDBJ databases">
        <title>Genomic Encyclopedia of Archaeal and Bacterial Type Strains, Phase II (KMG-II): from individual species to whole genera.</title>
        <authorList>
            <person name="Goeker M."/>
        </authorList>
    </citation>
    <scope>NUCLEOTIDE SEQUENCE [LARGE SCALE GENOMIC DNA]</scope>
    <source>
        <strain evidence="2 3">DSM 15986</strain>
    </source>
</reference>
<accession>A0A3E0DDI5</accession>
<dbReference type="Proteomes" id="UP000256405">
    <property type="component" value="Unassembled WGS sequence"/>
</dbReference>